<accession>A0A8D2ZWC3</accession>
<dbReference type="OrthoDB" id="10030979at2759"/>
<evidence type="ECO:0000259" key="8">
    <source>
        <dbReference type="PROSITE" id="PS51362"/>
    </source>
</evidence>
<dbReference type="SUPFAM" id="SSF57501">
    <property type="entry name" value="Cystine-knot cytokines"/>
    <property type="match status" value="1"/>
</dbReference>
<dbReference type="Ensembl" id="ENSSMAT00000008753.2">
    <property type="protein sequence ID" value="ENSSMAP00000008647.1"/>
    <property type="gene ID" value="ENSSMAG00000005337.2"/>
</dbReference>
<keyword evidence="5" id="KW-1015">Disulfide bond</keyword>
<dbReference type="PROSITE" id="PS00250">
    <property type="entry name" value="TGF_BETA_1"/>
    <property type="match status" value="1"/>
</dbReference>
<dbReference type="RefSeq" id="XP_035489982.1">
    <property type="nucleotide sequence ID" value="XM_035634089.2"/>
</dbReference>
<proteinExistence type="inferred from homology"/>
<feature type="region of interest" description="Disordered" evidence="7">
    <location>
        <begin position="278"/>
        <end position="298"/>
    </location>
</feature>
<dbReference type="KEGG" id="smau:118310793"/>
<evidence type="ECO:0000256" key="6">
    <source>
        <dbReference type="RuleBase" id="RU000354"/>
    </source>
</evidence>
<dbReference type="Proteomes" id="UP000694558">
    <property type="component" value="Chromosome 7"/>
</dbReference>
<evidence type="ECO:0000313" key="10">
    <source>
        <dbReference type="Proteomes" id="UP000694558"/>
    </source>
</evidence>
<dbReference type="GO" id="GO:0005125">
    <property type="term" value="F:cytokine activity"/>
    <property type="evidence" value="ECO:0007669"/>
    <property type="project" value="TreeGrafter"/>
</dbReference>
<comment type="similarity">
    <text evidence="2 6">Belongs to the TGF-beta family.</text>
</comment>
<dbReference type="GeneID" id="118310793"/>
<evidence type="ECO:0000256" key="5">
    <source>
        <dbReference type="ARBA" id="ARBA00023157"/>
    </source>
</evidence>
<name>A0A8D2ZWC3_SCOMX</name>
<reference evidence="9" key="1">
    <citation type="submission" date="2023-05" db="EMBL/GenBank/DDBJ databases">
        <title>High-quality long-read genome of Scophthalmus maximus.</title>
        <authorList>
            <person name="Lien S."/>
            <person name="Martinez P."/>
        </authorList>
    </citation>
    <scope>NUCLEOTIDE SEQUENCE [LARGE SCALE GENOMIC DNA]</scope>
</reference>
<sequence length="401" mass="44803">MRDMDKPHPLSCSTLKLNLTGGLTMIRPGALHRLISCTLLLVSFSGSGESRPHLAHRGAGARAGSQKALLLEAVKTGILSSLGMDREPRPTQKATEQDMRKMFQLYTEKLRETRGNSSQPMSEPRQSTISTVLFPATVEPIKVHWRAEHPAPVPRMQWHRAVFHKNQYIKTEVTLARAELKISRQILNEPTPVQAAVRQEVKVKVNGTKPMNSAGWTHIDSLVHDDVSTTQDVMLDLSPEVEEWMRTDGGQALVVDVGMVVADRDALKANPTISLELGLTQPKPAPRTRRSNKEDDCDEQGWCCRKSVTVSFKDIGWTDWVVAPEEYTMHFCDGTCPHNYKPASMHTQVKSRLHQITKGGTPRPCCVPAAYEPMVLMHYDSRGNLKLTPFDDFIVSKCHCA</sequence>
<comment type="subcellular location">
    <subcellularLocation>
        <location evidence="1">Secreted</location>
    </subcellularLocation>
</comment>
<dbReference type="GO" id="GO:0008083">
    <property type="term" value="F:growth factor activity"/>
    <property type="evidence" value="ECO:0007669"/>
    <property type="project" value="UniProtKB-KW"/>
</dbReference>
<evidence type="ECO:0000256" key="2">
    <source>
        <dbReference type="ARBA" id="ARBA00006656"/>
    </source>
</evidence>
<dbReference type="CDD" id="cd19376">
    <property type="entry name" value="TGF_beta_GDF15"/>
    <property type="match status" value="1"/>
</dbReference>
<dbReference type="PANTHER" id="PTHR11848:SF78">
    <property type="entry name" value="GROWTH_DIFFERENTIATION FACTOR 15"/>
    <property type="match status" value="1"/>
</dbReference>
<dbReference type="PROSITE" id="PS51362">
    <property type="entry name" value="TGF_BETA_2"/>
    <property type="match status" value="1"/>
</dbReference>
<reference evidence="9" key="2">
    <citation type="submission" date="2025-08" db="UniProtKB">
        <authorList>
            <consortium name="Ensembl"/>
        </authorList>
    </citation>
    <scope>IDENTIFICATION</scope>
</reference>
<dbReference type="InterPro" id="IPR017948">
    <property type="entry name" value="TGFb_CS"/>
</dbReference>
<evidence type="ECO:0000256" key="4">
    <source>
        <dbReference type="ARBA" id="ARBA00023030"/>
    </source>
</evidence>
<dbReference type="Gene3D" id="2.60.120.970">
    <property type="match status" value="1"/>
</dbReference>
<evidence type="ECO:0000256" key="1">
    <source>
        <dbReference type="ARBA" id="ARBA00004613"/>
    </source>
</evidence>
<gene>
    <name evidence="9" type="primary">LOC118310793</name>
</gene>
<dbReference type="AlphaFoldDB" id="A0A8D2ZWC3"/>
<dbReference type="Gene3D" id="2.10.90.10">
    <property type="entry name" value="Cystine-knot cytokines"/>
    <property type="match status" value="1"/>
</dbReference>
<dbReference type="InterPro" id="IPR001839">
    <property type="entry name" value="TGF-b_C"/>
</dbReference>
<dbReference type="GO" id="GO:0005615">
    <property type="term" value="C:extracellular space"/>
    <property type="evidence" value="ECO:0007669"/>
    <property type="project" value="TreeGrafter"/>
</dbReference>
<evidence type="ECO:0000313" key="9">
    <source>
        <dbReference type="Ensembl" id="ENSSMAP00000008647.1"/>
    </source>
</evidence>
<dbReference type="PRINTS" id="PR00669">
    <property type="entry name" value="INHIBINA"/>
</dbReference>
<keyword evidence="3" id="KW-0964">Secreted</keyword>
<dbReference type="InterPro" id="IPR015615">
    <property type="entry name" value="TGF-beta-rel"/>
</dbReference>
<evidence type="ECO:0000256" key="7">
    <source>
        <dbReference type="SAM" id="MobiDB-lite"/>
    </source>
</evidence>
<evidence type="ECO:0000256" key="3">
    <source>
        <dbReference type="ARBA" id="ARBA00022525"/>
    </source>
</evidence>
<dbReference type="Pfam" id="PF00019">
    <property type="entry name" value="TGF_beta"/>
    <property type="match status" value="1"/>
</dbReference>
<dbReference type="PANTHER" id="PTHR11848">
    <property type="entry name" value="TGF-BETA FAMILY"/>
    <property type="match status" value="1"/>
</dbReference>
<dbReference type="OMA" id="EYTMHFC"/>
<feature type="domain" description="TGF-beta family profile" evidence="8">
    <location>
        <begin position="287"/>
        <end position="401"/>
    </location>
</feature>
<protein>
    <recommendedName>
        <fullName evidence="8">TGF-beta family profile domain-containing protein</fullName>
    </recommendedName>
</protein>
<organism evidence="9 10">
    <name type="scientific">Scophthalmus maximus</name>
    <name type="common">Turbot</name>
    <name type="synonym">Psetta maxima</name>
    <dbReference type="NCBI Taxonomy" id="52904"/>
    <lineage>
        <taxon>Eukaryota</taxon>
        <taxon>Metazoa</taxon>
        <taxon>Chordata</taxon>
        <taxon>Craniata</taxon>
        <taxon>Vertebrata</taxon>
        <taxon>Euteleostomi</taxon>
        <taxon>Actinopterygii</taxon>
        <taxon>Neopterygii</taxon>
        <taxon>Teleostei</taxon>
        <taxon>Neoteleostei</taxon>
        <taxon>Acanthomorphata</taxon>
        <taxon>Carangaria</taxon>
        <taxon>Pleuronectiformes</taxon>
        <taxon>Pleuronectoidei</taxon>
        <taxon>Scophthalmidae</taxon>
        <taxon>Scophthalmus</taxon>
    </lineage>
</organism>
<dbReference type="InterPro" id="IPR029034">
    <property type="entry name" value="Cystine-knot_cytokine"/>
</dbReference>
<dbReference type="SMART" id="SM00204">
    <property type="entry name" value="TGFB"/>
    <property type="match status" value="1"/>
</dbReference>
<dbReference type="GeneTree" id="ENSGT00940000161872"/>
<keyword evidence="4 6" id="KW-0339">Growth factor</keyword>